<organism evidence="2 3">
    <name type="scientific">Lysobacter arvi</name>
    <dbReference type="NCBI Taxonomy" id="3038776"/>
    <lineage>
        <taxon>Bacteria</taxon>
        <taxon>Pseudomonadati</taxon>
        <taxon>Pseudomonadota</taxon>
        <taxon>Gammaproteobacteria</taxon>
        <taxon>Lysobacterales</taxon>
        <taxon>Lysobacteraceae</taxon>
        <taxon>Lysobacter</taxon>
    </lineage>
</organism>
<feature type="compositionally biased region" description="Basic and acidic residues" evidence="1">
    <location>
        <begin position="1"/>
        <end position="33"/>
    </location>
</feature>
<dbReference type="Proteomes" id="UP001233535">
    <property type="component" value="Unassembled WGS sequence"/>
</dbReference>
<evidence type="ECO:0000313" key="3">
    <source>
        <dbReference type="Proteomes" id="UP001233535"/>
    </source>
</evidence>
<dbReference type="EMBL" id="JARUHG010000004">
    <property type="protein sequence ID" value="MDR0183934.1"/>
    <property type="molecule type" value="Genomic_DNA"/>
</dbReference>
<comment type="caution">
    <text evidence="2">The sequence shown here is derived from an EMBL/GenBank/DDBJ whole genome shotgun (WGS) entry which is preliminary data.</text>
</comment>
<evidence type="ECO:0000256" key="1">
    <source>
        <dbReference type="SAM" id="MobiDB-lite"/>
    </source>
</evidence>
<protein>
    <recommendedName>
        <fullName evidence="4">Stress-induced protein</fullName>
    </recommendedName>
</protein>
<gene>
    <name evidence="2" type="ORF">P8609_13300</name>
</gene>
<evidence type="ECO:0000313" key="2">
    <source>
        <dbReference type="EMBL" id="MDR0183934.1"/>
    </source>
</evidence>
<accession>A0ABU1CG52</accession>
<feature type="region of interest" description="Disordered" evidence="1">
    <location>
        <begin position="1"/>
        <end position="62"/>
    </location>
</feature>
<name>A0ABU1CG52_9GAMM</name>
<reference evidence="2 3" key="1">
    <citation type="submission" date="2023-04" db="EMBL/GenBank/DDBJ databases">
        <title>Lysobacter sp. strain UC isolated from soil sample.</title>
        <authorList>
            <person name="Choksket S."/>
            <person name="Harshvardhan F."/>
            <person name="Rana R."/>
            <person name="Patil P.B."/>
            <person name="Korpole S."/>
        </authorList>
    </citation>
    <scope>NUCLEOTIDE SEQUENCE [LARGE SCALE GENOMIC DNA]</scope>
    <source>
        <strain evidence="2 3">UC</strain>
    </source>
</reference>
<evidence type="ECO:0008006" key="4">
    <source>
        <dbReference type="Google" id="ProtNLM"/>
    </source>
</evidence>
<dbReference type="RefSeq" id="WP_309263069.1">
    <property type="nucleotide sequence ID" value="NZ_JARUHG010000004.1"/>
</dbReference>
<keyword evidence="3" id="KW-1185">Reference proteome</keyword>
<sequence length="62" mass="6938">MGQHREPDPATGKSRREYEHSSGDRNTKKHETDWQGFSGGEQRDATPGAPGVQSENKTDRNK</sequence>
<proteinExistence type="predicted"/>